<dbReference type="GO" id="GO:0005886">
    <property type="term" value="C:plasma membrane"/>
    <property type="evidence" value="ECO:0007669"/>
    <property type="project" value="UniProtKB-SubCell"/>
</dbReference>
<feature type="transmembrane region" description="Helical" evidence="7">
    <location>
        <begin position="104"/>
        <end position="126"/>
    </location>
</feature>
<evidence type="ECO:0000313" key="9">
    <source>
        <dbReference type="EMBL" id="MYD90253.1"/>
    </source>
</evidence>
<sequence>MVAYIVRRSVMLIPILLLISLVSFAIIELPPGDWVTYQIENLRASGIELNEDEAERLVKMYGFDQPAWKRYVRWMRGILFKFNFGWSFQWGKTVNELLGERLPLTLVISISALIVSWIIAIPIGIYSATHQYSVLDYIFTFFGFLGLTIPTFLLAMVLAWYIFKLTEFAPLGLFSIEYMDEPMSMEKFIDMLKHLVLPLIIIGLNGTGALIRVMRGNLLDELKKQYVITARAKGVNEMQLLFKYPVRMSMNPVISTIGWILPGIFSGEVLVSLVLGLQTTGPLLLRAVLAQDMFLAGSIVMILSVLTVIGTLLSDILLAALDPRIRYSAAAAR</sequence>
<dbReference type="PROSITE" id="PS50928">
    <property type="entry name" value="ABC_TM1"/>
    <property type="match status" value="1"/>
</dbReference>
<evidence type="ECO:0000256" key="7">
    <source>
        <dbReference type="RuleBase" id="RU363032"/>
    </source>
</evidence>
<dbReference type="Pfam" id="PF00528">
    <property type="entry name" value="BPD_transp_1"/>
    <property type="match status" value="1"/>
</dbReference>
<dbReference type="PANTHER" id="PTHR30465:SF43">
    <property type="entry name" value="OLIGOPEPTIDE ABC TRANSPORTER, PERMEASE PROTEIN"/>
    <property type="match status" value="1"/>
</dbReference>
<dbReference type="AlphaFoldDB" id="A0A6B1DU85"/>
<dbReference type="Pfam" id="PF19300">
    <property type="entry name" value="BPD_transp_1_N"/>
    <property type="match status" value="1"/>
</dbReference>
<reference evidence="9" key="1">
    <citation type="submission" date="2019-09" db="EMBL/GenBank/DDBJ databases">
        <title>Characterisation of the sponge microbiome using genome-centric metagenomics.</title>
        <authorList>
            <person name="Engelberts J.P."/>
            <person name="Robbins S.J."/>
            <person name="De Goeij J.M."/>
            <person name="Aranda M."/>
            <person name="Bell S.C."/>
            <person name="Webster N.S."/>
        </authorList>
    </citation>
    <scope>NUCLEOTIDE SEQUENCE</scope>
    <source>
        <strain evidence="9">SB0662_bin_9</strain>
    </source>
</reference>
<evidence type="ECO:0000256" key="1">
    <source>
        <dbReference type="ARBA" id="ARBA00004651"/>
    </source>
</evidence>
<keyword evidence="4 7" id="KW-0812">Transmembrane</keyword>
<protein>
    <submittedName>
        <fullName evidence="9">ABC transporter permease</fullName>
    </submittedName>
</protein>
<name>A0A6B1DU85_9CHLR</name>
<evidence type="ECO:0000256" key="5">
    <source>
        <dbReference type="ARBA" id="ARBA00022989"/>
    </source>
</evidence>
<evidence type="ECO:0000256" key="2">
    <source>
        <dbReference type="ARBA" id="ARBA00022448"/>
    </source>
</evidence>
<keyword evidence="2 7" id="KW-0813">Transport</keyword>
<dbReference type="SUPFAM" id="SSF161098">
    <property type="entry name" value="MetI-like"/>
    <property type="match status" value="1"/>
</dbReference>
<dbReference type="Gene3D" id="1.10.3720.10">
    <property type="entry name" value="MetI-like"/>
    <property type="match status" value="1"/>
</dbReference>
<comment type="similarity">
    <text evidence="7">Belongs to the binding-protein-dependent transport system permease family.</text>
</comment>
<evidence type="ECO:0000256" key="3">
    <source>
        <dbReference type="ARBA" id="ARBA00022475"/>
    </source>
</evidence>
<evidence type="ECO:0000256" key="4">
    <source>
        <dbReference type="ARBA" id="ARBA00022692"/>
    </source>
</evidence>
<comment type="caution">
    <text evidence="9">The sequence shown here is derived from an EMBL/GenBank/DDBJ whole genome shotgun (WGS) entry which is preliminary data.</text>
</comment>
<feature type="transmembrane region" description="Helical" evidence="7">
    <location>
        <begin position="9"/>
        <end position="27"/>
    </location>
</feature>
<keyword evidence="6 7" id="KW-0472">Membrane</keyword>
<feature type="transmembrane region" description="Helical" evidence="7">
    <location>
        <begin position="138"/>
        <end position="163"/>
    </location>
</feature>
<evidence type="ECO:0000259" key="8">
    <source>
        <dbReference type="PROSITE" id="PS50928"/>
    </source>
</evidence>
<proteinExistence type="inferred from homology"/>
<dbReference type="PANTHER" id="PTHR30465">
    <property type="entry name" value="INNER MEMBRANE ABC TRANSPORTER"/>
    <property type="match status" value="1"/>
</dbReference>
<organism evidence="9">
    <name type="scientific">Caldilineaceae bacterium SB0662_bin_9</name>
    <dbReference type="NCBI Taxonomy" id="2605258"/>
    <lineage>
        <taxon>Bacteria</taxon>
        <taxon>Bacillati</taxon>
        <taxon>Chloroflexota</taxon>
        <taxon>Caldilineae</taxon>
        <taxon>Caldilineales</taxon>
        <taxon>Caldilineaceae</taxon>
    </lineage>
</organism>
<evidence type="ECO:0000256" key="6">
    <source>
        <dbReference type="ARBA" id="ARBA00023136"/>
    </source>
</evidence>
<feature type="transmembrane region" description="Helical" evidence="7">
    <location>
        <begin position="253"/>
        <end position="275"/>
    </location>
</feature>
<dbReference type="CDD" id="cd06261">
    <property type="entry name" value="TM_PBP2"/>
    <property type="match status" value="1"/>
</dbReference>
<dbReference type="EMBL" id="VXPY01000053">
    <property type="protein sequence ID" value="MYD90253.1"/>
    <property type="molecule type" value="Genomic_DNA"/>
</dbReference>
<dbReference type="GO" id="GO:0055085">
    <property type="term" value="P:transmembrane transport"/>
    <property type="evidence" value="ECO:0007669"/>
    <property type="project" value="InterPro"/>
</dbReference>
<dbReference type="InterPro" id="IPR000515">
    <property type="entry name" value="MetI-like"/>
</dbReference>
<feature type="transmembrane region" description="Helical" evidence="7">
    <location>
        <begin position="295"/>
        <end position="318"/>
    </location>
</feature>
<feature type="domain" description="ABC transmembrane type-1" evidence="8">
    <location>
        <begin position="102"/>
        <end position="318"/>
    </location>
</feature>
<keyword evidence="3" id="KW-1003">Cell membrane</keyword>
<accession>A0A6B1DU85</accession>
<dbReference type="InterPro" id="IPR045621">
    <property type="entry name" value="BPD_transp_1_N"/>
</dbReference>
<dbReference type="InterPro" id="IPR035906">
    <property type="entry name" value="MetI-like_sf"/>
</dbReference>
<comment type="subcellular location">
    <subcellularLocation>
        <location evidence="1 7">Cell membrane</location>
        <topology evidence="1 7">Multi-pass membrane protein</topology>
    </subcellularLocation>
</comment>
<keyword evidence="5 7" id="KW-1133">Transmembrane helix</keyword>
<gene>
    <name evidence="9" type="ORF">F4Y08_07925</name>
</gene>
<feature type="transmembrane region" description="Helical" evidence="7">
    <location>
        <begin position="195"/>
        <end position="214"/>
    </location>
</feature>